<dbReference type="NCBIfam" id="TIGR00408">
    <property type="entry name" value="proS_fam_I"/>
    <property type="match status" value="1"/>
</dbReference>
<keyword evidence="2" id="KW-0547">Nucleotide-binding</keyword>
<dbReference type="SUPFAM" id="SSF64586">
    <property type="entry name" value="C-terminal domain of ProRS"/>
    <property type="match status" value="1"/>
</dbReference>
<dbReference type="Pfam" id="PF03129">
    <property type="entry name" value="HGTP_anticodon"/>
    <property type="match status" value="1"/>
</dbReference>
<gene>
    <name evidence="8" type="primary">GluProRS</name>
    <name evidence="8" type="ORF">GZH46_00497</name>
</gene>
<evidence type="ECO:0000256" key="4">
    <source>
        <dbReference type="ARBA" id="ARBA00022917"/>
    </source>
</evidence>
<dbReference type="InterPro" id="IPR000924">
    <property type="entry name" value="Glu/Gln-tRNA-synth"/>
</dbReference>
<accession>A0ABQ7SC57</accession>
<dbReference type="SUPFAM" id="SSF52954">
    <property type="entry name" value="Class II aaRS ABD-related"/>
    <property type="match status" value="1"/>
</dbReference>
<dbReference type="PANTHER" id="PTHR43382">
    <property type="entry name" value="PROLYL-TRNA SYNTHETASE"/>
    <property type="match status" value="1"/>
</dbReference>
<dbReference type="InterPro" id="IPR020056">
    <property type="entry name" value="Rbsml_bL25/Gln-tRNA_synth_N"/>
</dbReference>
<name>A0ABQ7SC57_9ACAR</name>
<keyword evidence="4" id="KW-0648">Protein biosynthesis</keyword>
<dbReference type="Gene3D" id="2.40.240.10">
    <property type="entry name" value="Ribosomal Protein L25, Chain P"/>
    <property type="match status" value="2"/>
</dbReference>
<dbReference type="InterPro" id="IPR049437">
    <property type="entry name" value="tRNA-synt_1c_C2"/>
</dbReference>
<dbReference type="Pfam" id="PF03950">
    <property type="entry name" value="tRNA-synt_1c_C"/>
    <property type="match status" value="1"/>
</dbReference>
<dbReference type="PROSITE" id="PS00178">
    <property type="entry name" value="AA_TRNA_LIGASE_I"/>
    <property type="match status" value="1"/>
</dbReference>
<dbReference type="NCBIfam" id="TIGR00463">
    <property type="entry name" value="gltX_arch"/>
    <property type="match status" value="1"/>
</dbReference>
<dbReference type="InterPro" id="IPR020058">
    <property type="entry name" value="Glu/Gln-tRNA-synth_Ib_cat-dom"/>
</dbReference>
<dbReference type="PROSITE" id="PS50862">
    <property type="entry name" value="AA_TRNA_LIGASE_II"/>
    <property type="match status" value="1"/>
</dbReference>
<dbReference type="InterPro" id="IPR036621">
    <property type="entry name" value="Anticodon-bd_dom_sf"/>
</dbReference>
<evidence type="ECO:0000256" key="2">
    <source>
        <dbReference type="ARBA" id="ARBA00022741"/>
    </source>
</evidence>
<dbReference type="InterPro" id="IPR045864">
    <property type="entry name" value="aa-tRNA-synth_II/BPL/LPL"/>
</dbReference>
<evidence type="ECO:0000256" key="3">
    <source>
        <dbReference type="ARBA" id="ARBA00022840"/>
    </source>
</evidence>
<dbReference type="InterPro" id="IPR006195">
    <property type="entry name" value="aa-tRNA-synth_II"/>
</dbReference>
<sequence length="1094" mass="124083">MSTGVYADLEGAVHGEVVVRFPPEASGYLHIGHAKAALLNYHYKTIYNGKLVMRFDDTNPDKENVDYEKAILDDVRALGIEWDHFSYTSDHFDLCSEKCEKMLRDGLAYVDDTPAEQMKEEREKRIESKRRSASSEDNLKLWQEMKLGTDVGTKCCVRAKIDMNSDNGCMRDPTLYRCKDASHPRHGNKYKVYPTYDFACPIVDSVEGITHALRTSEYLDRDVQYYWILEALGMRKPKIAAYSRLNMKNTVLSKRKLTWIVDEKLVDGWDDPRMPTAQGILRRGLTVEGLKQFIIAQGSSRNVVFMEWDKIWAFNKKVIDPIVPRYTAIDEKDSVVVKLSGQIPNELDVNLHPKDPSLGSRKVRVSNQIVIEQEDAKTITENQVVTLIGLGNVKVTKVVKSESCQVASIEAESDLDNKDYKKTPKVTWISSDNTFRAQLVYYDHIITKPVLEKDEDFKAYVNRDSKKVVNALIESDLKTLERRKILQFQRKGFFICDQSYSENGMVFIYIPDGTTKKQTPDTSASEKAAAEAKKQERAEAKARQEEAKARKAEAKAKKSETNNLDQPPKQAPKETKQVSAPKGGTRITKKQTKLGVESRKEDNFADWYTEVITRGEMVEYYDVSGCYIFRPWSYAVWESIQQFLNTKIKSIGVQNCYFPMFVSSSALEKEKDHIADFAPEVAWVTKSGQSELSEPIAIRPTSETVMYPSFAKWIQSYRDLPMKLNQWNNVVRWEFKNPTPFIRTREFLWQEGHTAFATRDEACEEVSRILEFYASVYEDLLAIPVVRGRKSEKEKFPGADFTLTIEGYVGVNGRGIQAATSHHLGQNFSKMFDIGFQSPVDPTKREFVYQNSWGLSTRTIGVLVMTHGDNQGLVMPPRVSPIQAIIIPCGITASLSEDVKNNLLSACTQLEATIVQANIRCQSDLTTHNSPGWKFNHYELKGVPIRIELGPKDLKNNQFVACRRDSGEKLTLKLDGAAKAVHELLETIQSDMYSKVKAEMDAHRVQVTDWKTFNEKLNQKCTLLAPFCGRPECEDDIKKGSAREDVHDATGPLMGAKSLCIPSQQPGPVAGDAKCIHPDCTVAPRFWCLFGRSY</sequence>
<comment type="caution">
    <text evidence="8">The sequence shown here is derived from an EMBL/GenBank/DDBJ whole genome shotgun (WGS) entry which is preliminary data.</text>
</comment>
<dbReference type="InterPro" id="IPR033721">
    <property type="entry name" value="ProRS_core_arch_euk"/>
</dbReference>
<dbReference type="Gene3D" id="3.40.50.620">
    <property type="entry name" value="HUPs"/>
    <property type="match status" value="1"/>
</dbReference>
<feature type="domain" description="Aminoacyl-transfer RNA synthetases class-II family profile" evidence="7">
    <location>
        <begin position="634"/>
        <end position="876"/>
    </location>
</feature>
<protein>
    <submittedName>
        <fullName evidence="8">Bifunctional glutamate/proline--tRNA ligase</fullName>
    </submittedName>
</protein>
<feature type="compositionally biased region" description="Basic and acidic residues" evidence="6">
    <location>
        <begin position="528"/>
        <end position="560"/>
    </location>
</feature>
<evidence type="ECO:0000256" key="1">
    <source>
        <dbReference type="ARBA" id="ARBA00022598"/>
    </source>
</evidence>
<dbReference type="PRINTS" id="PR00987">
    <property type="entry name" value="TRNASYNTHGLU"/>
</dbReference>
<dbReference type="Gene3D" id="1.10.1160.10">
    <property type="entry name" value="Glutamyl-trna Synthetase, Domain 2"/>
    <property type="match status" value="1"/>
</dbReference>
<keyword evidence="9" id="KW-1185">Reference proteome</keyword>
<dbReference type="CDD" id="cd00778">
    <property type="entry name" value="ProRS_core_arch_euk"/>
    <property type="match status" value="1"/>
</dbReference>
<dbReference type="SUPFAM" id="SSF55681">
    <property type="entry name" value="Class II aaRS and biotin synthetases"/>
    <property type="match status" value="1"/>
</dbReference>
<keyword evidence="5" id="KW-0030">Aminoacyl-tRNA synthetase</keyword>
<dbReference type="InterPro" id="IPR004154">
    <property type="entry name" value="Anticodon-bd"/>
</dbReference>
<evidence type="ECO:0000256" key="6">
    <source>
        <dbReference type="SAM" id="MobiDB-lite"/>
    </source>
</evidence>
<dbReference type="PANTHER" id="PTHR43382:SF2">
    <property type="entry name" value="BIFUNCTIONAL GLUTAMATE_PROLINE--TRNA LIGASE"/>
    <property type="match status" value="1"/>
</dbReference>
<dbReference type="Pfam" id="PF09180">
    <property type="entry name" value="ProRS-C_1"/>
    <property type="match status" value="1"/>
</dbReference>
<feature type="non-terminal residue" evidence="8">
    <location>
        <position position="1"/>
    </location>
</feature>
<dbReference type="InterPro" id="IPR004526">
    <property type="entry name" value="Glu-tRNA-synth_arc/euk"/>
</dbReference>
<evidence type="ECO:0000313" key="9">
    <source>
        <dbReference type="Proteomes" id="UP000825002"/>
    </source>
</evidence>
<dbReference type="Pfam" id="PF00587">
    <property type="entry name" value="tRNA-synt_2b"/>
    <property type="match status" value="1"/>
</dbReference>
<dbReference type="SMART" id="SM00946">
    <property type="entry name" value="ProRS-C_1"/>
    <property type="match status" value="1"/>
</dbReference>
<dbReference type="Pfam" id="PF00749">
    <property type="entry name" value="tRNA-synt_1c"/>
    <property type="match status" value="1"/>
</dbReference>
<dbReference type="HAMAP" id="MF_01571">
    <property type="entry name" value="Pro_tRNA_synth_type3"/>
    <property type="match status" value="1"/>
</dbReference>
<dbReference type="EMBL" id="JAIFTH010000050">
    <property type="protein sequence ID" value="KAG9510951.1"/>
    <property type="molecule type" value="Genomic_DNA"/>
</dbReference>
<dbReference type="InterPro" id="IPR001412">
    <property type="entry name" value="aa-tRNA-synth_I_CS"/>
</dbReference>
<dbReference type="Gene3D" id="3.30.110.30">
    <property type="entry name" value="C-terminal domain of ProRS"/>
    <property type="match status" value="1"/>
</dbReference>
<dbReference type="InterPro" id="IPR017449">
    <property type="entry name" value="Pro-tRNA_synth_II"/>
</dbReference>
<dbReference type="InterPro" id="IPR011035">
    <property type="entry name" value="Ribosomal_bL25/Gln-tRNA_synth"/>
</dbReference>
<dbReference type="SUPFAM" id="SSF50715">
    <property type="entry name" value="Ribosomal protein L25-like"/>
    <property type="match status" value="1"/>
</dbReference>
<feature type="region of interest" description="Disordered" evidence="6">
    <location>
        <begin position="515"/>
        <end position="594"/>
    </location>
</feature>
<dbReference type="InterPro" id="IPR004499">
    <property type="entry name" value="Pro-tRNA-ligase_IIa_arc-type"/>
</dbReference>
<dbReference type="Gene3D" id="3.40.50.800">
    <property type="entry name" value="Anticodon-binding domain"/>
    <property type="match status" value="1"/>
</dbReference>
<proteinExistence type="inferred from homology"/>
<dbReference type="CDD" id="cd00862">
    <property type="entry name" value="ProRS_anticodon_zinc"/>
    <property type="match status" value="1"/>
</dbReference>
<keyword evidence="3" id="KW-0067">ATP-binding</keyword>
<dbReference type="InterPro" id="IPR020061">
    <property type="entry name" value="Glu_tRNA_lig_a-bdl"/>
</dbReference>
<dbReference type="InterPro" id="IPR002314">
    <property type="entry name" value="aa-tRNA-synt_IIb"/>
</dbReference>
<keyword evidence="1 8" id="KW-0436">Ligase</keyword>
<evidence type="ECO:0000256" key="5">
    <source>
        <dbReference type="ARBA" id="ARBA00023146"/>
    </source>
</evidence>
<evidence type="ECO:0000259" key="7">
    <source>
        <dbReference type="PROSITE" id="PS50862"/>
    </source>
</evidence>
<dbReference type="Gene3D" id="3.30.930.10">
    <property type="entry name" value="Bira Bifunctional Protein, Domain 2"/>
    <property type="match status" value="1"/>
</dbReference>
<dbReference type="InterPro" id="IPR014729">
    <property type="entry name" value="Rossmann-like_a/b/a_fold"/>
</dbReference>
<dbReference type="SUPFAM" id="SSF52374">
    <property type="entry name" value="Nucleotidylyl transferase"/>
    <property type="match status" value="1"/>
</dbReference>
<dbReference type="Proteomes" id="UP000825002">
    <property type="component" value="Unassembled WGS sequence"/>
</dbReference>
<evidence type="ECO:0000313" key="8">
    <source>
        <dbReference type="EMBL" id="KAG9510951.1"/>
    </source>
</evidence>
<dbReference type="InterPro" id="IPR020059">
    <property type="entry name" value="Glu/Gln-tRNA-synth_Ib_codon-bd"/>
</dbReference>
<dbReference type="GO" id="GO:0016874">
    <property type="term" value="F:ligase activity"/>
    <property type="evidence" value="ECO:0007669"/>
    <property type="project" value="UniProtKB-KW"/>
</dbReference>
<dbReference type="Pfam" id="PF20974">
    <property type="entry name" value="tRNA-synt_1c_C2"/>
    <property type="match status" value="1"/>
</dbReference>
<dbReference type="Gene3D" id="3.90.800.10">
    <property type="entry name" value="Glutamyl-tRNA Synthetase, Domain 3"/>
    <property type="match status" value="1"/>
</dbReference>
<reference evidence="8 9" key="1">
    <citation type="submission" date="2020-10" db="EMBL/GenBank/DDBJ databases">
        <authorList>
            <person name="Klimov P.B."/>
            <person name="Dyachkov S.M."/>
            <person name="Chetverikov P.E."/>
        </authorList>
    </citation>
    <scope>NUCLEOTIDE SEQUENCE [LARGE SCALE GENOMIC DNA]</scope>
    <source>
        <strain evidence="8">BMOC 18-1129-001#AD2665</strain>
        <tissue evidence="8">Entire mites</tissue>
    </source>
</reference>
<organism evidence="8 9">
    <name type="scientific">Fragariocoptes setiger</name>
    <dbReference type="NCBI Taxonomy" id="1670756"/>
    <lineage>
        <taxon>Eukaryota</taxon>
        <taxon>Metazoa</taxon>
        <taxon>Ecdysozoa</taxon>
        <taxon>Arthropoda</taxon>
        <taxon>Chelicerata</taxon>
        <taxon>Arachnida</taxon>
        <taxon>Acari</taxon>
        <taxon>Acariformes</taxon>
        <taxon>Trombidiformes</taxon>
        <taxon>Prostigmata</taxon>
        <taxon>Eupodina</taxon>
        <taxon>Eriophyoidea</taxon>
        <taxon>Phytoptidae</taxon>
        <taxon>Fragariocoptes</taxon>
    </lineage>
</organism>
<dbReference type="InterPro" id="IPR016061">
    <property type="entry name" value="Pro-tRNA_ligase_II_C"/>
</dbReference>